<proteinExistence type="predicted"/>
<dbReference type="GO" id="GO:0016020">
    <property type="term" value="C:membrane"/>
    <property type="evidence" value="ECO:0007669"/>
    <property type="project" value="UniProtKB-SubCell"/>
</dbReference>
<dbReference type="EMBL" id="AMZH03019680">
    <property type="protein sequence ID" value="RRT40058.1"/>
    <property type="molecule type" value="Genomic_DNA"/>
</dbReference>
<keyword evidence="4 5" id="KW-0472">Membrane</keyword>
<evidence type="ECO:0000256" key="1">
    <source>
        <dbReference type="ARBA" id="ARBA00004141"/>
    </source>
</evidence>
<evidence type="ECO:0000256" key="2">
    <source>
        <dbReference type="ARBA" id="ARBA00022692"/>
    </source>
</evidence>
<evidence type="ECO:0008006" key="8">
    <source>
        <dbReference type="Google" id="ProtNLM"/>
    </source>
</evidence>
<accession>A0A426XKJ9</accession>
<evidence type="ECO:0000256" key="4">
    <source>
        <dbReference type="ARBA" id="ARBA00023136"/>
    </source>
</evidence>
<protein>
    <recommendedName>
        <fullName evidence="8">Sugar phosphate transporter domain-containing protein</fullName>
    </recommendedName>
</protein>
<evidence type="ECO:0000313" key="6">
    <source>
        <dbReference type="EMBL" id="RRT40058.1"/>
    </source>
</evidence>
<feature type="non-terminal residue" evidence="6">
    <location>
        <position position="1"/>
    </location>
</feature>
<evidence type="ECO:0000256" key="3">
    <source>
        <dbReference type="ARBA" id="ARBA00022989"/>
    </source>
</evidence>
<keyword evidence="2 5" id="KW-0812">Transmembrane</keyword>
<feature type="transmembrane region" description="Helical" evidence="5">
    <location>
        <begin position="199"/>
        <end position="218"/>
    </location>
</feature>
<evidence type="ECO:0000313" key="7">
    <source>
        <dbReference type="Proteomes" id="UP000287651"/>
    </source>
</evidence>
<evidence type="ECO:0000256" key="5">
    <source>
        <dbReference type="SAM" id="Phobius"/>
    </source>
</evidence>
<feature type="transmembrane region" description="Helical" evidence="5">
    <location>
        <begin position="140"/>
        <end position="159"/>
    </location>
</feature>
<feature type="transmembrane region" description="Helical" evidence="5">
    <location>
        <begin position="166"/>
        <end position="193"/>
    </location>
</feature>
<keyword evidence="3 5" id="KW-1133">Transmembrane helix</keyword>
<dbReference type="InterPro" id="IPR050186">
    <property type="entry name" value="TPT_transporter"/>
</dbReference>
<comment type="caution">
    <text evidence="6">The sequence shown here is derived from an EMBL/GenBank/DDBJ whole genome shotgun (WGS) entry which is preliminary data.</text>
</comment>
<reference evidence="6 7" key="1">
    <citation type="journal article" date="2014" name="Agronomy (Basel)">
        <title>A Draft Genome Sequence for Ensete ventricosum, the Drought-Tolerant Tree Against Hunger.</title>
        <authorList>
            <person name="Harrison J."/>
            <person name="Moore K.A."/>
            <person name="Paszkiewicz K."/>
            <person name="Jones T."/>
            <person name="Grant M."/>
            <person name="Ambacheew D."/>
            <person name="Muzemil S."/>
            <person name="Studholme D.J."/>
        </authorList>
    </citation>
    <scope>NUCLEOTIDE SEQUENCE [LARGE SCALE GENOMIC DNA]</scope>
</reference>
<dbReference type="Proteomes" id="UP000287651">
    <property type="component" value="Unassembled WGS sequence"/>
</dbReference>
<name>A0A426XKJ9_ENSVE</name>
<comment type="subcellular location">
    <subcellularLocation>
        <location evidence="1">Membrane</location>
        <topology evidence="1">Multi-pass membrane protein</topology>
    </subcellularLocation>
</comment>
<gene>
    <name evidence="6" type="ORF">B296_00048390</name>
</gene>
<sequence length="263" mass="27764">VGGLTSAVLQLTGFNVTPNDVPHDGLTCSPRRFAFASSSPLSRKRSCCPPLWEGNRGLAMDGEKKKPMVSDAGAWAMNVVSAVGLIMANKQLMSNSGYGFSFGTPALLTCLSSSISKLSIIPVVCLMEYFLHSKHYSSRVIMAVTAVALGVSICTVTDVEIKAKGLLCACVAVVIAIGHMKTVCVLVLGWLLFDSALTLKNILGMLLAVVGMVVYSWAVEHEKKAKVSPDIRVDSKLDGGVEKLLGKGSGVATSDIELARSES</sequence>
<dbReference type="PANTHER" id="PTHR11132">
    <property type="entry name" value="SOLUTE CARRIER FAMILY 35"/>
    <property type="match status" value="1"/>
</dbReference>
<dbReference type="AlphaFoldDB" id="A0A426XKJ9"/>
<organism evidence="6 7">
    <name type="scientific">Ensete ventricosum</name>
    <name type="common">Abyssinian banana</name>
    <name type="synonym">Musa ensete</name>
    <dbReference type="NCBI Taxonomy" id="4639"/>
    <lineage>
        <taxon>Eukaryota</taxon>
        <taxon>Viridiplantae</taxon>
        <taxon>Streptophyta</taxon>
        <taxon>Embryophyta</taxon>
        <taxon>Tracheophyta</taxon>
        <taxon>Spermatophyta</taxon>
        <taxon>Magnoliopsida</taxon>
        <taxon>Liliopsida</taxon>
        <taxon>Zingiberales</taxon>
        <taxon>Musaceae</taxon>
        <taxon>Ensete</taxon>
    </lineage>
</organism>